<evidence type="ECO:0000259" key="1">
    <source>
        <dbReference type="PROSITE" id="PS51918"/>
    </source>
</evidence>
<dbReference type="InterPro" id="IPR045784">
    <property type="entry name" value="Radical_SAM_N2"/>
</dbReference>
<dbReference type="InterPro" id="IPR058240">
    <property type="entry name" value="rSAM_sf"/>
</dbReference>
<dbReference type="Pfam" id="PF10105">
    <property type="entry name" value="DUF2344"/>
    <property type="match status" value="1"/>
</dbReference>
<dbReference type="EC" id="1.8.-.-" evidence="2"/>
<keyword evidence="2" id="KW-0560">Oxidoreductase</keyword>
<sequence length="758" mass="86790">MNLAYEVLKNFQKPGRYINHEINAAKKDWKSCKLRVLLAYPDAYDIGMSSYGYQLLYSSINKAPEILCDRAFLPWKDLTQYMISNKIPLWGLETSRKALEFDLLAFSLHYELCYTNVLWFLKLSQIPLFSIDRTEKDPIVVAGGPCCLNPLPLKPFIDAFFIGEWEVEIKEVLKKLSSTRSRQERLSILAEHPNIYVPSLNKGAKRLIQPLSEYPDPPLVTLVDVPHNRITIEIARGCGRGCRFCHAGFVYRPVREREPDEIIRILEKSEKLTGYEEVSLLSLSTTDYSKIEDLIVYLGNIAEQNMLSIALPSFRAGTLTPKIIEAIKKVKKTGFTIAPEAGSQRLRDVINKNLSEKEILDTVEKAALAGWQTLKLYFMIGLPTEKEEDVEAIGNLIYQILKISKKLPRRPKVNVTISPFVPKPHTPFQWEPQEPLESLATKIEYLKKRFIKSRAKIKNHNPYQSLVEAYLSRGDEKSWQVVYEAFKSGAMFDEWGEEFKFELWEKAMEKHGIDPFSPSPSIPIEKSLPWEIIDVGINKNFLLKEREKAYHRQTTSFCHPGCKACGSCNAKTSVSLAKEKPTTKVTLPEFRREKTHRYLCYLQKLPPAHLIGQNDLESILHRAFRRAGIPLAYSQGFSPHPAIAFPEATSLGIEIVYTPFELGTWKEAKWQDILKVNQFLPAGIRIVSVEKMSNQCPSIGKLKRSSKYLAFVSEKPNSEATVIDRTPNQWIVLTEKNPLKNFDNVKRCIKRSRLYLEG</sequence>
<dbReference type="GO" id="GO:0016491">
    <property type="term" value="F:oxidoreductase activity"/>
    <property type="evidence" value="ECO:0007669"/>
    <property type="project" value="UniProtKB-KW"/>
</dbReference>
<organism evidence="2 3">
    <name type="scientific">Thermosulfidibacter takaii (strain DSM 17441 / JCM 13301 / NBRC 103674 / ABI70S6)</name>
    <dbReference type="NCBI Taxonomy" id="1298851"/>
    <lineage>
        <taxon>Bacteria</taxon>
        <taxon>Pseudomonadati</taxon>
        <taxon>Thermosulfidibacterota</taxon>
        <taxon>Thermosulfidibacteria</taxon>
        <taxon>Thermosulfidibacterales</taxon>
        <taxon>Thermosulfidibacteraceae</taxon>
    </lineage>
</organism>
<dbReference type="InterPro" id="IPR007197">
    <property type="entry name" value="rSAM"/>
</dbReference>
<dbReference type="Gene3D" id="3.80.30.20">
    <property type="entry name" value="tm_1862 like domain"/>
    <property type="match status" value="1"/>
</dbReference>
<dbReference type="SFLD" id="SFLDS00029">
    <property type="entry name" value="Radical_SAM"/>
    <property type="match status" value="1"/>
</dbReference>
<dbReference type="RefSeq" id="WP_068548500.1">
    <property type="nucleotide sequence ID" value="NZ_AP013035.1"/>
</dbReference>
<dbReference type="SFLD" id="SFLDG01082">
    <property type="entry name" value="B12-binding_domain_containing"/>
    <property type="match status" value="1"/>
</dbReference>
<dbReference type="InterPro" id="IPR018768">
    <property type="entry name" value="DUF2344"/>
</dbReference>
<dbReference type="SUPFAM" id="SSF102114">
    <property type="entry name" value="Radical SAM enzymes"/>
    <property type="match status" value="1"/>
</dbReference>
<dbReference type="Proteomes" id="UP000063234">
    <property type="component" value="Chromosome"/>
</dbReference>
<dbReference type="PATRIC" id="fig|1298851.3.peg.24"/>
<dbReference type="PROSITE" id="PS51918">
    <property type="entry name" value="RADICAL_SAM"/>
    <property type="match status" value="1"/>
</dbReference>
<gene>
    <name evidence="2" type="ORF">TST_0024</name>
</gene>
<dbReference type="PANTHER" id="PTHR42731">
    <property type="entry name" value="SLL1084 PROTEIN"/>
    <property type="match status" value="1"/>
</dbReference>
<proteinExistence type="predicted"/>
<accession>A0A0S3QR92</accession>
<dbReference type="CDD" id="cd01335">
    <property type="entry name" value="Radical_SAM"/>
    <property type="match status" value="1"/>
</dbReference>
<dbReference type="NCBIfam" id="TIGR03936">
    <property type="entry name" value="sam_1_link_chp"/>
    <property type="match status" value="1"/>
</dbReference>
<dbReference type="Pfam" id="PF04055">
    <property type="entry name" value="Radical_SAM"/>
    <property type="match status" value="1"/>
</dbReference>
<dbReference type="SMART" id="SM00729">
    <property type="entry name" value="Elp3"/>
    <property type="match status" value="1"/>
</dbReference>
<dbReference type="PANTHER" id="PTHR42731:SF1">
    <property type="entry name" value="RADICAL SAM DOMAIN PROTEIN"/>
    <property type="match status" value="1"/>
</dbReference>
<dbReference type="InterPro" id="IPR006638">
    <property type="entry name" value="Elp3/MiaA/NifB-like_rSAM"/>
</dbReference>
<evidence type="ECO:0000313" key="2">
    <source>
        <dbReference type="EMBL" id="BAT70835.1"/>
    </source>
</evidence>
<dbReference type="OrthoDB" id="9806827at2"/>
<feature type="domain" description="Radical SAM core" evidence="1">
    <location>
        <begin position="224"/>
        <end position="461"/>
    </location>
</feature>
<protein>
    <submittedName>
        <fullName evidence="2">Radical SAM domain protein</fullName>
        <ecNumber evidence="2">1.8.-.-</ecNumber>
    </submittedName>
</protein>
<keyword evidence="3" id="KW-1185">Reference proteome</keyword>
<reference evidence="3" key="1">
    <citation type="journal article" date="2018" name="Science">
        <title>A primordial and reversible TCA cycle in a facultatively chemolithoautotrophic thermophile.</title>
        <authorList>
            <person name="Nunoura T."/>
            <person name="Chikaraishi Y."/>
            <person name="Izaki R."/>
            <person name="Suwa T."/>
            <person name="Sato T."/>
            <person name="Harada T."/>
            <person name="Mori K."/>
            <person name="Kato Y."/>
            <person name="Miyazaki M."/>
            <person name="Shimamura S."/>
            <person name="Yanagawa K."/>
            <person name="Shuto A."/>
            <person name="Ohkouchi N."/>
            <person name="Fujita N."/>
            <person name="Takaki Y."/>
            <person name="Atomi H."/>
            <person name="Takai K."/>
        </authorList>
    </citation>
    <scope>NUCLEOTIDE SEQUENCE [LARGE SCALE GENOMIC DNA]</scope>
    <source>
        <strain evidence="3">DSM 17441 / JCM 13301 / NBRC 103674 / ABI70S6</strain>
    </source>
</reference>
<name>A0A0S3QR92_THET7</name>
<dbReference type="KEGG" id="ttk:TST_0024"/>
<dbReference type="Pfam" id="PF19864">
    <property type="entry name" value="Radical_SAM_N2"/>
    <property type="match status" value="1"/>
</dbReference>
<dbReference type="STRING" id="1298851.TST_0024"/>
<dbReference type="InterPro" id="IPR023404">
    <property type="entry name" value="rSAM_horseshoe"/>
</dbReference>
<dbReference type="GO" id="GO:0051536">
    <property type="term" value="F:iron-sulfur cluster binding"/>
    <property type="evidence" value="ECO:0007669"/>
    <property type="project" value="InterPro"/>
</dbReference>
<dbReference type="AlphaFoldDB" id="A0A0S3QR92"/>
<evidence type="ECO:0000313" key="3">
    <source>
        <dbReference type="Proteomes" id="UP000063234"/>
    </source>
</evidence>
<dbReference type="EMBL" id="AP013035">
    <property type="protein sequence ID" value="BAT70835.1"/>
    <property type="molecule type" value="Genomic_DNA"/>
</dbReference>